<comment type="caution">
    <text evidence="1">The sequence shown here is derived from an EMBL/GenBank/DDBJ whole genome shotgun (WGS) entry which is preliminary data.</text>
</comment>
<protein>
    <submittedName>
        <fullName evidence="1">Uncharacterized protein</fullName>
    </submittedName>
</protein>
<reference evidence="2" key="1">
    <citation type="journal article" date="2023" name="G3 (Bethesda)">
        <title>Genome assembly and association tests identify interacting loci associated with vigor, precocity, and sex in interspecific pistachio rootstocks.</title>
        <authorList>
            <person name="Palmer W."/>
            <person name="Jacygrad E."/>
            <person name="Sagayaradj S."/>
            <person name="Cavanaugh K."/>
            <person name="Han R."/>
            <person name="Bertier L."/>
            <person name="Beede B."/>
            <person name="Kafkas S."/>
            <person name="Golino D."/>
            <person name="Preece J."/>
            <person name="Michelmore R."/>
        </authorList>
    </citation>
    <scope>NUCLEOTIDE SEQUENCE [LARGE SCALE GENOMIC DNA]</scope>
</reference>
<name>A0ACC1AD39_9ROSI</name>
<proteinExistence type="predicted"/>
<evidence type="ECO:0000313" key="1">
    <source>
        <dbReference type="EMBL" id="KAJ0084164.1"/>
    </source>
</evidence>
<gene>
    <name evidence="1" type="ORF">Patl1_30237</name>
</gene>
<keyword evidence="2" id="KW-1185">Reference proteome</keyword>
<accession>A0ACC1AD39</accession>
<sequence length="118" mass="13281">MYQPTGLFKLTGLAVVTFYLLFSPIQAIDVTYCDKKGDYKVKVHGVEIIPDPVVTGQPATFKISAFSGNSPIQFYLLVYLRLCVDAYLEYSVFTDYSFVIVQVLRPEVVSNEPELQSI</sequence>
<dbReference type="Proteomes" id="UP001164250">
    <property type="component" value="Chromosome 11"/>
</dbReference>
<organism evidence="1 2">
    <name type="scientific">Pistacia atlantica</name>
    <dbReference type="NCBI Taxonomy" id="434234"/>
    <lineage>
        <taxon>Eukaryota</taxon>
        <taxon>Viridiplantae</taxon>
        <taxon>Streptophyta</taxon>
        <taxon>Embryophyta</taxon>
        <taxon>Tracheophyta</taxon>
        <taxon>Spermatophyta</taxon>
        <taxon>Magnoliopsida</taxon>
        <taxon>eudicotyledons</taxon>
        <taxon>Gunneridae</taxon>
        <taxon>Pentapetalae</taxon>
        <taxon>rosids</taxon>
        <taxon>malvids</taxon>
        <taxon>Sapindales</taxon>
        <taxon>Anacardiaceae</taxon>
        <taxon>Pistacia</taxon>
    </lineage>
</organism>
<dbReference type="EMBL" id="CM047907">
    <property type="protein sequence ID" value="KAJ0084164.1"/>
    <property type="molecule type" value="Genomic_DNA"/>
</dbReference>
<evidence type="ECO:0000313" key="2">
    <source>
        <dbReference type="Proteomes" id="UP001164250"/>
    </source>
</evidence>